<reference evidence="1 2" key="1">
    <citation type="submission" date="2019-03" db="EMBL/GenBank/DDBJ databases">
        <authorList>
            <person name="Kim M.K.M."/>
        </authorList>
    </citation>
    <scope>NUCLEOTIDE SEQUENCE [LARGE SCALE GENOMIC DNA]</scope>
    <source>
        <strain evidence="1 2">18JY15-6</strain>
    </source>
</reference>
<comment type="caution">
    <text evidence="1">The sequence shown here is derived from an EMBL/GenBank/DDBJ whole genome shotgun (WGS) entry which is preliminary data.</text>
</comment>
<dbReference type="Proteomes" id="UP000295453">
    <property type="component" value="Unassembled WGS sequence"/>
</dbReference>
<proteinExistence type="predicted"/>
<keyword evidence="2" id="KW-1185">Reference proteome</keyword>
<dbReference type="EMBL" id="SJZJ01000028">
    <property type="protein sequence ID" value="TCJ21906.1"/>
    <property type="molecule type" value="Genomic_DNA"/>
</dbReference>
<evidence type="ECO:0000313" key="2">
    <source>
        <dbReference type="Proteomes" id="UP000295453"/>
    </source>
</evidence>
<gene>
    <name evidence="1" type="ORF">EPD65_14055</name>
</gene>
<evidence type="ECO:0000313" key="1">
    <source>
        <dbReference type="EMBL" id="TCJ21906.1"/>
    </source>
</evidence>
<evidence type="ECO:0008006" key="3">
    <source>
        <dbReference type="Google" id="ProtNLM"/>
    </source>
</evidence>
<sequence length="218" mass="21398">MKEKGMGRVRLGRFAAVTVPATVVSVGLGVAMLQGAVSASLSSTNPFKVTAASGSGSGVELSLRAAQAAASQSDSTAADKQSAFVTLTDGTVNQVCLAANQPTGLPIIPNIGLKIQLPGSVALGDSVDLNAQGVTTDATLKNVSVGVAQQELNHQSTVTNGANLGGFGIESGQSAGGAAGDTSNVALNNVDADVFQVNLASIGLSGVTLTPTTGTATC</sequence>
<dbReference type="AlphaFoldDB" id="A0A4R1BWY9"/>
<accession>A0A4R1BWY9</accession>
<dbReference type="OrthoDB" id="3780855at2"/>
<dbReference type="Pfam" id="PF19741">
    <property type="entry name" value="DUF6230"/>
    <property type="match status" value="1"/>
</dbReference>
<name>A0A4R1BWY9_9ACTN</name>
<organism evidence="1 2">
    <name type="scientific">Nocardioides jejuensis</name>
    <dbReference type="NCBI Taxonomy" id="2502782"/>
    <lineage>
        <taxon>Bacteria</taxon>
        <taxon>Bacillati</taxon>
        <taxon>Actinomycetota</taxon>
        <taxon>Actinomycetes</taxon>
        <taxon>Propionibacteriales</taxon>
        <taxon>Nocardioidaceae</taxon>
        <taxon>Nocardioides</taxon>
    </lineage>
</organism>
<dbReference type="RefSeq" id="WP_131585214.1">
    <property type="nucleotide sequence ID" value="NZ_SJZJ01000028.1"/>
</dbReference>
<dbReference type="InterPro" id="IPR046198">
    <property type="entry name" value="DUF6230"/>
</dbReference>
<protein>
    <recommendedName>
        <fullName evidence="3">Cholesterol esterase</fullName>
    </recommendedName>
</protein>